<keyword evidence="1" id="KW-0378">Hydrolase</keyword>
<dbReference type="Gene3D" id="6.20.20.10">
    <property type="match status" value="1"/>
</dbReference>
<dbReference type="EMBL" id="QWVS01000008">
    <property type="protein sequence ID" value="RID88249.1"/>
    <property type="molecule type" value="Genomic_DNA"/>
</dbReference>
<sequence>MGLFSGISAWNANRIEKHRAKMEEKGLCPDCYGRGYSSFVPTEYHFSDIHDCPGCNGSGTYADWAAMNGLNEQQL</sequence>
<dbReference type="GO" id="GO:0004177">
    <property type="term" value="F:aminopeptidase activity"/>
    <property type="evidence" value="ECO:0007669"/>
    <property type="project" value="UniProtKB-KW"/>
</dbReference>
<reference evidence="1 2" key="1">
    <citation type="submission" date="2018-08" db="EMBL/GenBank/DDBJ databases">
        <title>Bacillus jemisoniae sp. nov., Bacillus chryseoplanitiae sp. nov., Bacillus resnikiae sp. nov., and Bacillus frankliniae sp. nov., isolated from Viking spacecraft and associated surfaces.</title>
        <authorList>
            <person name="Seuylemezian A."/>
            <person name="Vaishampayan P."/>
        </authorList>
    </citation>
    <scope>NUCLEOTIDE SEQUENCE [LARGE SCALE GENOMIC DNA]</scope>
    <source>
        <strain evidence="1 2">MA001</strain>
    </source>
</reference>
<comment type="caution">
    <text evidence="1">The sequence shown here is derived from an EMBL/GenBank/DDBJ whole genome shotgun (WGS) entry which is preliminary data.</text>
</comment>
<keyword evidence="2" id="KW-1185">Reference proteome</keyword>
<dbReference type="RefSeq" id="WP_119115996.1">
    <property type="nucleotide sequence ID" value="NZ_QWVS01000008.1"/>
</dbReference>
<name>A0A398BDC6_9BACI</name>
<dbReference type="AlphaFoldDB" id="A0A398BDC6"/>
<evidence type="ECO:0000313" key="1">
    <source>
        <dbReference type="EMBL" id="RID88249.1"/>
    </source>
</evidence>
<keyword evidence="1" id="KW-0645">Protease</keyword>
<dbReference type="Proteomes" id="UP000266016">
    <property type="component" value="Unassembled WGS sequence"/>
</dbReference>
<organism evidence="1 2">
    <name type="scientific">Peribacillus asahii</name>
    <dbReference type="NCBI Taxonomy" id="228899"/>
    <lineage>
        <taxon>Bacteria</taxon>
        <taxon>Bacillati</taxon>
        <taxon>Bacillota</taxon>
        <taxon>Bacilli</taxon>
        <taxon>Bacillales</taxon>
        <taxon>Bacillaceae</taxon>
        <taxon>Peribacillus</taxon>
    </lineage>
</organism>
<accession>A0A398BDC6</accession>
<dbReference type="SUPFAM" id="SSF57938">
    <property type="entry name" value="DnaJ/Hsp40 cysteine-rich domain"/>
    <property type="match status" value="1"/>
</dbReference>
<proteinExistence type="predicted"/>
<dbReference type="InterPro" id="IPR036410">
    <property type="entry name" value="HSP_DnaJ_Cys-rich_dom_sf"/>
</dbReference>
<evidence type="ECO:0000313" key="2">
    <source>
        <dbReference type="Proteomes" id="UP000266016"/>
    </source>
</evidence>
<protein>
    <submittedName>
        <fullName evidence="1">Methionine aminopeptidase</fullName>
    </submittedName>
</protein>
<keyword evidence="1" id="KW-0031">Aminopeptidase</keyword>
<gene>
    <name evidence="1" type="ORF">D1953_04635</name>
</gene>